<evidence type="ECO:0000256" key="8">
    <source>
        <dbReference type="ARBA" id="ARBA00023125"/>
    </source>
</evidence>
<dbReference type="RefSeq" id="XP_037869817.1">
    <property type="nucleotide sequence ID" value="XM_038013889.2"/>
</dbReference>
<dbReference type="GeneID" id="101744304"/>
<accession>A0A8R2R227</accession>
<keyword evidence="3 13" id="KW-0479">Metal-binding</keyword>
<dbReference type="PANTHER" id="PTHR24379:SF127">
    <property type="entry name" value="BLOODY FINGERS-RELATED"/>
    <property type="match status" value="1"/>
</dbReference>
<keyword evidence="7" id="KW-0805">Transcription regulation</keyword>
<feature type="binding site" evidence="13">
    <location>
        <position position="139"/>
    </location>
    <ligand>
        <name>Zn(2+)</name>
        <dbReference type="ChEBI" id="CHEBI:29105"/>
    </ligand>
</feature>
<evidence type="ECO:0000313" key="19">
    <source>
        <dbReference type="Proteomes" id="UP000005204"/>
    </source>
</evidence>
<evidence type="ECO:0000256" key="14">
    <source>
        <dbReference type="SAM" id="MobiDB-lite"/>
    </source>
</evidence>
<feature type="domain" description="THAP-type" evidence="16">
    <location>
        <begin position="1"/>
        <end position="82"/>
    </location>
</feature>
<dbReference type="SMART" id="SM00692">
    <property type="entry name" value="DM3"/>
    <property type="match status" value="1"/>
</dbReference>
<dbReference type="InterPro" id="IPR006612">
    <property type="entry name" value="THAP_Znf"/>
</dbReference>
<evidence type="ECO:0000256" key="7">
    <source>
        <dbReference type="ARBA" id="ARBA00023015"/>
    </source>
</evidence>
<evidence type="ECO:0000256" key="1">
    <source>
        <dbReference type="ARBA" id="ARBA00004123"/>
    </source>
</evidence>
<dbReference type="SUPFAM" id="SSF57716">
    <property type="entry name" value="Glucocorticoid receptor-like (DNA-binding domain)"/>
    <property type="match status" value="2"/>
</dbReference>
<feature type="domain" description="C2H2-type" evidence="15">
    <location>
        <begin position="620"/>
        <end position="647"/>
    </location>
</feature>
<dbReference type="Pfam" id="PF05485">
    <property type="entry name" value="THAP"/>
    <property type="match status" value="1"/>
</dbReference>
<sequence>MRCCVTGCKNDSRNLSKSQGITFHVFPSEPSLRAAWLQVLCKDGWEPKERSAVCSKHFLAENLYETQSGLRKVKAGAVPFLETTMSCTFRGTETLKACRICLLTCGRFYSLQTEELRQAYENLTGIQVTEDDGLPVHLCPECSVRLLNGDRFRRRALRANSLLLGVLRSDYVLTTDSINRIDRAAEKLTSNLTCDVTHCDADPGLAAPSCRVYLQDDAELEPEETKYDVQGGDVTADVDTQEYVIVKSDQVDDGFSSDDNLPLEAAKLKVKQEKVKKKPKKESKEPKVDRRRKPFMNAELSDTLFTTTQLSVEEQVAEIHKRKEGSNYRNGVFKCDECFKGFQDADAYSSHMTRHTDQCGDHQCLVCRIYFRNQHALRKHMTAHHSSRFSCKQCPFVTNHRQTARLHERWHCGTKYRCPHCPEEFVKFTTYMGHLRIKHPSDFVCELCGYCFVSAKGIMLHKQLKHRLEDGKVPEKGPYCEQCDVRFVSPDAYDRHMIVSAKHSTGSTATKPVRFRRADTKRAANKAKSRRPNDAAPRARRPPPAPGAKPDGPIPCEQCGLQLDDPRAYHKHFRRMHPDKNRTNYPSMKTPCMCEVCGRMFQSQALLNDHRWVHTGEKPFKCEVCDKTFRMRQRLMTHRRVHSRDRASYGCALCGKHFSSQSNRQRHMFIHTGLKPYKCEMCGKGFKHTSEKRAHITYVHLKKPWPKRSRSKRRTDNRTATLQATDPPELDMGQPIWPNCEQKLNEMNLIEDKPMYYNIKI</sequence>
<dbReference type="PROSITE" id="PS50157">
    <property type="entry name" value="ZINC_FINGER_C2H2_2"/>
    <property type="match status" value="8"/>
</dbReference>
<feature type="binding site" evidence="13">
    <location>
        <position position="101"/>
    </location>
    <ligand>
        <name>Zn(2+)</name>
        <dbReference type="ChEBI" id="CHEBI:29105"/>
    </ligand>
</feature>
<dbReference type="Gene3D" id="3.30.160.60">
    <property type="entry name" value="Classic Zinc Finger"/>
    <property type="match status" value="7"/>
</dbReference>
<evidence type="ECO:0000256" key="6">
    <source>
        <dbReference type="ARBA" id="ARBA00022833"/>
    </source>
</evidence>
<evidence type="ECO:0000256" key="13">
    <source>
        <dbReference type="PROSITE-ProRule" id="PRU01263"/>
    </source>
</evidence>
<dbReference type="SUPFAM" id="SSF57667">
    <property type="entry name" value="beta-beta-alpha zinc fingers"/>
    <property type="match status" value="4"/>
</dbReference>
<dbReference type="GO" id="GO:0005634">
    <property type="term" value="C:nucleus"/>
    <property type="evidence" value="ECO:0007669"/>
    <property type="project" value="UniProtKB-SubCell"/>
</dbReference>
<dbReference type="SMART" id="SM00980">
    <property type="entry name" value="THAP"/>
    <property type="match status" value="1"/>
</dbReference>
<name>A0A8R2R227_BOMMO</name>
<proteinExistence type="inferred from homology"/>
<evidence type="ECO:0000256" key="3">
    <source>
        <dbReference type="ARBA" id="ARBA00022723"/>
    </source>
</evidence>
<dbReference type="InterPro" id="IPR013087">
    <property type="entry name" value="Znf_C2H2_type"/>
</dbReference>
<dbReference type="FunFam" id="3.30.160.60:FF:001480">
    <property type="entry name" value="Si:cabz01071911.3"/>
    <property type="match status" value="1"/>
</dbReference>
<evidence type="ECO:0000256" key="10">
    <source>
        <dbReference type="ARBA" id="ARBA00023242"/>
    </source>
</evidence>
<feature type="domain" description="C2H2-type" evidence="15">
    <location>
        <begin position="443"/>
        <end position="471"/>
    </location>
</feature>
<feature type="region of interest" description="Disordered" evidence="14">
    <location>
        <begin position="503"/>
        <end position="556"/>
    </location>
</feature>
<dbReference type="PROSITE" id="PS00028">
    <property type="entry name" value="ZINC_FINGER_C2H2_1"/>
    <property type="match status" value="9"/>
</dbReference>
<feature type="domain" description="C2H2-type" evidence="15">
    <location>
        <begin position="592"/>
        <end position="619"/>
    </location>
</feature>
<keyword evidence="6 13" id="KW-0862">Zinc</keyword>
<feature type="binding site" evidence="13">
    <location>
        <position position="142"/>
    </location>
    <ligand>
        <name>Zn(2+)</name>
        <dbReference type="ChEBI" id="CHEBI:29105"/>
    </ligand>
</feature>
<dbReference type="PANTHER" id="PTHR24379">
    <property type="entry name" value="KRAB AND ZINC FINGER DOMAIN-CONTAINING"/>
    <property type="match status" value="1"/>
</dbReference>
<keyword evidence="19" id="KW-1185">Reference proteome</keyword>
<protein>
    <submittedName>
        <fullName evidence="18">Uncharacterized protein</fullName>
    </submittedName>
</protein>
<dbReference type="Gene3D" id="6.20.210.20">
    <property type="entry name" value="THAP domain"/>
    <property type="match status" value="1"/>
</dbReference>
<dbReference type="GO" id="GO:0008270">
    <property type="term" value="F:zinc ion binding"/>
    <property type="evidence" value="ECO:0007669"/>
    <property type="project" value="UniProtKB-UniRule"/>
</dbReference>
<dbReference type="AlphaFoldDB" id="A0A8R2R227"/>
<feature type="binding site" evidence="13">
    <location>
        <position position="98"/>
    </location>
    <ligand>
        <name>Zn(2+)</name>
        <dbReference type="ChEBI" id="CHEBI:29105"/>
    </ligand>
</feature>
<dbReference type="InterPro" id="IPR038441">
    <property type="entry name" value="THAP_Znf_sf"/>
</dbReference>
<evidence type="ECO:0000313" key="18">
    <source>
        <dbReference type="EnsemblMetazoa" id="XP_037869817.1"/>
    </source>
</evidence>
<evidence type="ECO:0000256" key="9">
    <source>
        <dbReference type="ARBA" id="ARBA00023163"/>
    </source>
</evidence>
<dbReference type="PROSITE" id="PS51915">
    <property type="entry name" value="ZAD"/>
    <property type="match status" value="1"/>
</dbReference>
<keyword evidence="5 11" id="KW-0863">Zinc-finger</keyword>
<dbReference type="Pfam" id="PF07776">
    <property type="entry name" value="zf-AD"/>
    <property type="match status" value="1"/>
</dbReference>
<feature type="region of interest" description="Disordered" evidence="14">
    <location>
        <begin position="704"/>
        <end position="735"/>
    </location>
</feature>
<evidence type="ECO:0000256" key="11">
    <source>
        <dbReference type="PROSITE-ProRule" id="PRU00042"/>
    </source>
</evidence>
<feature type="domain" description="C2H2-type" evidence="15">
    <location>
        <begin position="649"/>
        <end position="676"/>
    </location>
</feature>
<feature type="domain" description="C2H2-type" evidence="15">
    <location>
        <begin position="416"/>
        <end position="444"/>
    </location>
</feature>
<evidence type="ECO:0000256" key="12">
    <source>
        <dbReference type="PROSITE-ProRule" id="PRU00309"/>
    </source>
</evidence>
<reference evidence="18" key="2">
    <citation type="submission" date="2022-06" db="UniProtKB">
        <authorList>
            <consortium name="EnsemblMetazoa"/>
        </authorList>
    </citation>
    <scope>IDENTIFICATION</scope>
    <source>
        <strain evidence="18">p50T (Dazao)</strain>
    </source>
</reference>
<comment type="similarity">
    <text evidence="2">Belongs to the krueppel C2H2-type zinc-finger protein family.</text>
</comment>
<keyword evidence="10" id="KW-0539">Nucleus</keyword>
<dbReference type="Pfam" id="PF13912">
    <property type="entry name" value="zf-C2H2_6"/>
    <property type="match status" value="1"/>
</dbReference>
<keyword evidence="4" id="KW-0677">Repeat</keyword>
<evidence type="ECO:0000259" key="17">
    <source>
        <dbReference type="PROSITE" id="PS51915"/>
    </source>
</evidence>
<feature type="compositionally biased region" description="Basic residues" evidence="14">
    <location>
        <begin position="704"/>
        <end position="715"/>
    </location>
</feature>
<dbReference type="SMART" id="SM00355">
    <property type="entry name" value="ZnF_C2H2"/>
    <property type="match status" value="11"/>
</dbReference>
<comment type="subcellular location">
    <subcellularLocation>
        <location evidence="1">Nucleus</location>
    </subcellularLocation>
</comment>
<feature type="domain" description="ZAD" evidence="17">
    <location>
        <begin position="96"/>
        <end position="166"/>
    </location>
</feature>
<dbReference type="Pfam" id="PF12874">
    <property type="entry name" value="zf-met"/>
    <property type="match status" value="1"/>
</dbReference>
<reference evidence="19" key="1">
    <citation type="journal article" date="2008" name="Insect Biochem. Mol. Biol.">
        <title>The genome of a lepidopteran model insect, the silkworm Bombyx mori.</title>
        <authorList>
            <consortium name="International Silkworm Genome Consortium"/>
        </authorList>
    </citation>
    <scope>NUCLEOTIDE SEQUENCE [LARGE SCALE GENOMIC DNA]</scope>
    <source>
        <strain evidence="19">p50T</strain>
    </source>
</reference>
<keyword evidence="8 12" id="KW-0238">DNA-binding</keyword>
<evidence type="ECO:0000256" key="4">
    <source>
        <dbReference type="ARBA" id="ARBA00022737"/>
    </source>
</evidence>
<organism evidence="18 19">
    <name type="scientific">Bombyx mori</name>
    <name type="common">Silk moth</name>
    <dbReference type="NCBI Taxonomy" id="7091"/>
    <lineage>
        <taxon>Eukaryota</taxon>
        <taxon>Metazoa</taxon>
        <taxon>Ecdysozoa</taxon>
        <taxon>Arthropoda</taxon>
        <taxon>Hexapoda</taxon>
        <taxon>Insecta</taxon>
        <taxon>Pterygota</taxon>
        <taxon>Neoptera</taxon>
        <taxon>Endopterygota</taxon>
        <taxon>Lepidoptera</taxon>
        <taxon>Glossata</taxon>
        <taxon>Ditrysia</taxon>
        <taxon>Bombycoidea</taxon>
        <taxon>Bombycidae</taxon>
        <taxon>Bombycinae</taxon>
        <taxon>Bombyx</taxon>
    </lineage>
</organism>
<feature type="domain" description="C2H2-type" evidence="15">
    <location>
        <begin position="333"/>
        <end position="360"/>
    </location>
</feature>
<dbReference type="GO" id="GO:0003677">
    <property type="term" value="F:DNA binding"/>
    <property type="evidence" value="ECO:0007669"/>
    <property type="project" value="UniProtKB-UniRule"/>
</dbReference>
<feature type="region of interest" description="Disordered" evidence="14">
    <location>
        <begin position="272"/>
        <end position="293"/>
    </location>
</feature>
<dbReference type="Proteomes" id="UP000005204">
    <property type="component" value="Unassembled WGS sequence"/>
</dbReference>
<evidence type="ECO:0000259" key="15">
    <source>
        <dbReference type="PROSITE" id="PS50157"/>
    </source>
</evidence>
<dbReference type="Pfam" id="PF00096">
    <property type="entry name" value="zf-C2H2"/>
    <property type="match status" value="1"/>
</dbReference>
<evidence type="ECO:0000259" key="16">
    <source>
        <dbReference type="PROSITE" id="PS50950"/>
    </source>
</evidence>
<dbReference type="InterPro" id="IPR036236">
    <property type="entry name" value="Znf_C2H2_sf"/>
</dbReference>
<dbReference type="PROSITE" id="PS50950">
    <property type="entry name" value="ZF_THAP"/>
    <property type="match status" value="1"/>
</dbReference>
<keyword evidence="9" id="KW-0804">Transcription</keyword>
<evidence type="ECO:0000256" key="2">
    <source>
        <dbReference type="ARBA" id="ARBA00006991"/>
    </source>
</evidence>
<dbReference type="InterPro" id="IPR012934">
    <property type="entry name" value="Znf_AD"/>
</dbReference>
<dbReference type="EnsemblMetazoa" id="XM_038013889.1">
    <property type="protein sequence ID" value="XP_037869817.1"/>
    <property type="gene ID" value="LOC101744304"/>
</dbReference>
<feature type="domain" description="C2H2-type" evidence="15">
    <location>
        <begin position="677"/>
        <end position="700"/>
    </location>
</feature>
<feature type="domain" description="C2H2-type" evidence="15">
    <location>
        <begin position="362"/>
        <end position="389"/>
    </location>
</feature>
<evidence type="ECO:0000256" key="5">
    <source>
        <dbReference type="ARBA" id="ARBA00022771"/>
    </source>
</evidence>